<proteinExistence type="predicted"/>
<feature type="region of interest" description="Disordered" evidence="1">
    <location>
        <begin position="15"/>
        <end position="37"/>
    </location>
</feature>
<reference evidence="2" key="1">
    <citation type="submission" date="2010-03" db="EMBL/GenBank/DDBJ databases">
        <title>Annotation of Blastomyces dermatitidis strain ATCC 18188.</title>
        <authorList>
            <consortium name="The Broad Institute Genome Sequencing Platform"/>
            <consortium name="Broad Institute Genome Sequencing Center for Infectious Disease."/>
            <person name="Cuomo C."/>
            <person name="Klein B."/>
            <person name="Sullivan T."/>
            <person name="Heitman J."/>
            <person name="Young S."/>
            <person name="Zeng Q."/>
            <person name="Gargeya S."/>
            <person name="Alvarado L."/>
            <person name="Berlin A.M."/>
            <person name="Chapman S.B."/>
            <person name="Chen Z."/>
            <person name="Freedman E."/>
            <person name="Gellesch M."/>
            <person name="Goldberg J."/>
            <person name="Griggs A."/>
            <person name="Gujja S."/>
            <person name="Heilman E."/>
            <person name="Heiman D."/>
            <person name="Howarth C."/>
            <person name="Mehta T."/>
            <person name="Neiman D."/>
            <person name="Pearson M."/>
            <person name="Roberts A."/>
            <person name="Saif S."/>
            <person name="Shea T."/>
            <person name="Shenoy N."/>
            <person name="Sisk P."/>
            <person name="Stolte C."/>
            <person name="Sykes S."/>
            <person name="White J."/>
            <person name="Yandava C."/>
            <person name="Haas B."/>
            <person name="Nusbaum C."/>
            <person name="Birren B."/>
        </authorList>
    </citation>
    <scope>NUCLEOTIDE SEQUENCE</scope>
    <source>
        <strain evidence="2">ATCC 18188</strain>
    </source>
</reference>
<accession>A0A0J9HDX8</accession>
<dbReference type="EMBL" id="GG749419">
    <property type="protein sequence ID" value="KMW67259.1"/>
    <property type="molecule type" value="Genomic_DNA"/>
</dbReference>
<dbReference type="Proteomes" id="UP000007802">
    <property type="component" value="Unassembled WGS sequence"/>
</dbReference>
<gene>
    <name evidence="2" type="ORF">BDDG_12010</name>
</gene>
<dbReference type="AlphaFoldDB" id="A0A0J9HDX8"/>
<organism evidence="2">
    <name type="scientific">Ajellomyces dermatitidis (strain ATCC 18188 / CBS 674.68)</name>
    <name type="common">Blastomyces dermatitidis</name>
    <dbReference type="NCBI Taxonomy" id="653446"/>
    <lineage>
        <taxon>Eukaryota</taxon>
        <taxon>Fungi</taxon>
        <taxon>Dikarya</taxon>
        <taxon>Ascomycota</taxon>
        <taxon>Pezizomycotina</taxon>
        <taxon>Eurotiomycetes</taxon>
        <taxon>Eurotiomycetidae</taxon>
        <taxon>Onygenales</taxon>
        <taxon>Ajellomycetaceae</taxon>
        <taxon>Blastomyces</taxon>
    </lineage>
</organism>
<evidence type="ECO:0000313" key="2">
    <source>
        <dbReference type="EMBL" id="KMW67259.1"/>
    </source>
</evidence>
<protein>
    <submittedName>
        <fullName evidence="2">Uncharacterized protein</fullName>
    </submittedName>
</protein>
<sequence length="76" mass="8547">MQGCMCYPSRYVEEEDEEEEKRFKESSGQDAIASNPSDKEIIIARRLAPFSHHCIAHQPTPTNTAQLQSAVRLLGV</sequence>
<evidence type="ECO:0000256" key="1">
    <source>
        <dbReference type="SAM" id="MobiDB-lite"/>
    </source>
</evidence>
<name>A0A0J9HDX8_AJEDA</name>